<dbReference type="AlphaFoldDB" id="A0A540LYZ3"/>
<evidence type="ECO:0000313" key="3">
    <source>
        <dbReference type="Proteomes" id="UP000315295"/>
    </source>
</evidence>
<evidence type="ECO:0000256" key="1">
    <source>
        <dbReference type="SAM" id="MobiDB-lite"/>
    </source>
</evidence>
<feature type="compositionally biased region" description="Basic and acidic residues" evidence="1">
    <location>
        <begin position="57"/>
        <end position="68"/>
    </location>
</feature>
<gene>
    <name evidence="2" type="ORF">C1H46_022685</name>
</gene>
<feature type="region of interest" description="Disordered" evidence="1">
    <location>
        <begin position="22"/>
        <end position="43"/>
    </location>
</feature>
<organism evidence="2 3">
    <name type="scientific">Malus baccata</name>
    <name type="common">Siberian crab apple</name>
    <name type="synonym">Pyrus baccata</name>
    <dbReference type="NCBI Taxonomy" id="106549"/>
    <lineage>
        <taxon>Eukaryota</taxon>
        <taxon>Viridiplantae</taxon>
        <taxon>Streptophyta</taxon>
        <taxon>Embryophyta</taxon>
        <taxon>Tracheophyta</taxon>
        <taxon>Spermatophyta</taxon>
        <taxon>Magnoliopsida</taxon>
        <taxon>eudicotyledons</taxon>
        <taxon>Gunneridae</taxon>
        <taxon>Pentapetalae</taxon>
        <taxon>rosids</taxon>
        <taxon>fabids</taxon>
        <taxon>Rosales</taxon>
        <taxon>Rosaceae</taxon>
        <taxon>Amygdaloideae</taxon>
        <taxon>Maleae</taxon>
        <taxon>Malus</taxon>
    </lineage>
</organism>
<evidence type="ECO:0000313" key="2">
    <source>
        <dbReference type="EMBL" id="TQD91725.1"/>
    </source>
</evidence>
<comment type="caution">
    <text evidence="2">The sequence shown here is derived from an EMBL/GenBank/DDBJ whole genome shotgun (WGS) entry which is preliminary data.</text>
</comment>
<dbReference type="Proteomes" id="UP000315295">
    <property type="component" value="Unassembled WGS sequence"/>
</dbReference>
<keyword evidence="3" id="KW-1185">Reference proteome</keyword>
<feature type="compositionally biased region" description="Polar residues" evidence="1">
    <location>
        <begin position="22"/>
        <end position="42"/>
    </location>
</feature>
<reference evidence="2 3" key="1">
    <citation type="journal article" date="2019" name="G3 (Bethesda)">
        <title>Sequencing of a Wild Apple (Malus baccata) Genome Unravels the Differences Between Cultivated and Wild Apple Species Regarding Disease Resistance and Cold Tolerance.</title>
        <authorList>
            <person name="Chen X."/>
        </authorList>
    </citation>
    <scope>NUCLEOTIDE SEQUENCE [LARGE SCALE GENOMIC DNA]</scope>
    <source>
        <strain evidence="3">cv. Shandingzi</strain>
        <tissue evidence="2">Leaves</tissue>
    </source>
</reference>
<dbReference type="EMBL" id="VIEB01000410">
    <property type="protein sequence ID" value="TQD91725.1"/>
    <property type="molecule type" value="Genomic_DNA"/>
</dbReference>
<sequence length="100" mass="11143">MSLIVHALSQFGIRLSDIRPLSTSEPFQPEHAQNSASSTSKPVLNPEAFLSQSFQLHENDELDSREGSGKSLPRLVRKGNLSHPPLIFEFTKAFVSRPEQ</sequence>
<feature type="region of interest" description="Disordered" evidence="1">
    <location>
        <begin position="55"/>
        <end position="78"/>
    </location>
</feature>
<protein>
    <submittedName>
        <fullName evidence="2">Uncharacterized protein</fullName>
    </submittedName>
</protein>
<proteinExistence type="predicted"/>
<accession>A0A540LYZ3</accession>
<name>A0A540LYZ3_MALBA</name>